<dbReference type="Proteomes" id="UP000438429">
    <property type="component" value="Unassembled WGS sequence"/>
</dbReference>
<evidence type="ECO:0000256" key="1">
    <source>
        <dbReference type="SAM" id="MobiDB-lite"/>
    </source>
</evidence>
<evidence type="ECO:0000313" key="3">
    <source>
        <dbReference type="Proteomes" id="UP000438429"/>
    </source>
</evidence>
<organism evidence="2 3">
    <name type="scientific">Scophthalmus maximus</name>
    <name type="common">Turbot</name>
    <name type="synonym">Psetta maxima</name>
    <dbReference type="NCBI Taxonomy" id="52904"/>
    <lineage>
        <taxon>Eukaryota</taxon>
        <taxon>Metazoa</taxon>
        <taxon>Chordata</taxon>
        <taxon>Craniata</taxon>
        <taxon>Vertebrata</taxon>
        <taxon>Euteleostomi</taxon>
        <taxon>Actinopterygii</taxon>
        <taxon>Neopterygii</taxon>
        <taxon>Teleostei</taxon>
        <taxon>Neoteleostei</taxon>
        <taxon>Acanthomorphata</taxon>
        <taxon>Carangaria</taxon>
        <taxon>Pleuronectiformes</taxon>
        <taxon>Pleuronectoidei</taxon>
        <taxon>Scophthalmidae</taxon>
        <taxon>Scophthalmus</taxon>
    </lineage>
</organism>
<name>A0A6A4TGB8_SCOMX</name>
<reference evidence="2 3" key="1">
    <citation type="submission" date="2019-06" db="EMBL/GenBank/DDBJ databases">
        <title>Draft genomes of female and male turbot (Scophthalmus maximus).</title>
        <authorList>
            <person name="Xu H."/>
            <person name="Xu X.-W."/>
            <person name="Shao C."/>
            <person name="Chen S."/>
        </authorList>
    </citation>
    <scope>NUCLEOTIDE SEQUENCE [LARGE SCALE GENOMIC DNA]</scope>
    <source>
        <strain evidence="2">Ysfricsl-2016a</strain>
        <tissue evidence="2">Blood</tissue>
    </source>
</reference>
<dbReference type="EMBL" id="VEVO01000002">
    <property type="protein sequence ID" value="KAF0044993.1"/>
    <property type="molecule type" value="Genomic_DNA"/>
</dbReference>
<comment type="caution">
    <text evidence="2">The sequence shown here is derived from an EMBL/GenBank/DDBJ whole genome shotgun (WGS) entry which is preliminary data.</text>
</comment>
<protein>
    <submittedName>
        <fullName evidence="2">Uncharacterized protein</fullName>
    </submittedName>
</protein>
<dbReference type="AlphaFoldDB" id="A0A6A4TGB8"/>
<feature type="region of interest" description="Disordered" evidence="1">
    <location>
        <begin position="66"/>
        <end position="85"/>
    </location>
</feature>
<evidence type="ECO:0000313" key="2">
    <source>
        <dbReference type="EMBL" id="KAF0044993.1"/>
    </source>
</evidence>
<sequence>MPWDQTFVDATVFTFGTFRIRHRQSAAASPPDLGLCTDNGAVGVSSQGVGRTFVRYLNSKHKNAEDNLCGGKKEEEDEEALERLDSEHYFKDQI</sequence>
<proteinExistence type="predicted"/>
<accession>A0A6A4TGB8</accession>
<gene>
    <name evidence="2" type="ORF">F2P81_001522</name>
</gene>